<proteinExistence type="predicted"/>
<dbReference type="RefSeq" id="WP_313866324.1">
    <property type="nucleotide sequence ID" value="NZ_CP132507.1"/>
</dbReference>
<dbReference type="Pfam" id="PF16074">
    <property type="entry name" value="PilW"/>
    <property type="match status" value="1"/>
</dbReference>
<dbReference type="Proteomes" id="UP001302257">
    <property type="component" value="Chromosome"/>
</dbReference>
<organism evidence="2 3">
    <name type="scientific">Rhodoferax mekongensis</name>
    <dbReference type="NCBI Taxonomy" id="3068341"/>
    <lineage>
        <taxon>Bacteria</taxon>
        <taxon>Pseudomonadati</taxon>
        <taxon>Pseudomonadota</taxon>
        <taxon>Betaproteobacteria</taxon>
        <taxon>Burkholderiales</taxon>
        <taxon>Comamonadaceae</taxon>
        <taxon>Rhodoferax</taxon>
    </lineage>
</organism>
<dbReference type="Pfam" id="PF07963">
    <property type="entry name" value="N_methyl"/>
    <property type="match status" value="1"/>
</dbReference>
<accession>A0ABZ0AXG6</accession>
<gene>
    <name evidence="2" type="ORF">RAN89_10845</name>
</gene>
<reference evidence="2 3" key="1">
    <citation type="submission" date="2023-08" db="EMBL/GenBank/DDBJ databases">
        <title>Rhodoferax potami sp. nov. and Rhodoferax mekongensis sp. nov., isolated from the Mekong River in Thailand.</title>
        <authorList>
            <person name="Kitikhun S."/>
            <person name="Charoenyingcharoen P."/>
            <person name="Siriarchawattana P."/>
            <person name="Likhitrattanapisal S."/>
            <person name="Nilsakha T."/>
            <person name="Chanpet A."/>
            <person name="Rattanawaree P."/>
            <person name="Ingsriswang S."/>
        </authorList>
    </citation>
    <scope>NUCLEOTIDE SEQUENCE [LARGE SCALE GENOMIC DNA]</scope>
    <source>
        <strain evidence="2 3">TBRC 17307</strain>
    </source>
</reference>
<dbReference type="InterPro" id="IPR032092">
    <property type="entry name" value="PilW"/>
</dbReference>
<keyword evidence="3" id="KW-1185">Reference proteome</keyword>
<keyword evidence="1" id="KW-1133">Transmembrane helix</keyword>
<sequence>MKKNTSSSSQRGTTLIELMVAVGITMFVVTAAGYVYLNTRETQGALERNSVSNESGAFALDLLGRDIMNAGYYPSNMPPIATYSPNMGRVQPYPPTAGIPAKTTDWTAPAAIYLAPIFGCEGSTFDPKTATCGATVAGAPDSIVLNYFTSDSLNFNGTSGNRYDCTGAKIENDPSNAVRKLNTGSPTAITQDNDKPPQQPIFGSNFYTLTATALEIEKQAVNTQSLSCGGNGNSYFGQNISAPYVPLVAGVEDLQFTYGVYNTETTRSPDRFYTATEVNSLATVTIDGIALGPWARVVAVRACVLTRSLGGNTKIADKSGALRTYVDCRDQTVTQPANDLAVYKRQVQIFGLRNRLNQTY</sequence>
<dbReference type="EMBL" id="CP132507">
    <property type="protein sequence ID" value="WNO03424.1"/>
    <property type="molecule type" value="Genomic_DNA"/>
</dbReference>
<protein>
    <submittedName>
        <fullName evidence="2">PilW family protein</fullName>
    </submittedName>
</protein>
<keyword evidence="1" id="KW-0812">Transmembrane</keyword>
<feature type="transmembrane region" description="Helical" evidence="1">
    <location>
        <begin position="12"/>
        <end position="37"/>
    </location>
</feature>
<name>A0ABZ0AXG6_9BURK</name>
<dbReference type="InterPro" id="IPR012902">
    <property type="entry name" value="N_methyl_site"/>
</dbReference>
<keyword evidence="1" id="KW-0472">Membrane</keyword>
<evidence type="ECO:0000313" key="2">
    <source>
        <dbReference type="EMBL" id="WNO03424.1"/>
    </source>
</evidence>
<evidence type="ECO:0000313" key="3">
    <source>
        <dbReference type="Proteomes" id="UP001302257"/>
    </source>
</evidence>
<evidence type="ECO:0000256" key="1">
    <source>
        <dbReference type="SAM" id="Phobius"/>
    </source>
</evidence>